<dbReference type="Proteomes" id="UP001597453">
    <property type="component" value="Unassembled WGS sequence"/>
</dbReference>
<gene>
    <name evidence="1" type="ORF">ACFSUQ_09585</name>
</gene>
<sequence length="129" mass="14072">MTFLPVALLNVVGCASLTETASDSSDAVPTIAPADARDRSIELQREIVEMIPAVDREDNFLPGVDAKPTLLYFCKPILSEDYYESSGEDVEAVQYPGLVYVALDRGASGLTPFRRSSRYESRPVARGRG</sequence>
<dbReference type="EMBL" id="JBHUNF010000010">
    <property type="protein sequence ID" value="MFD2675539.1"/>
    <property type="molecule type" value="Genomic_DNA"/>
</dbReference>
<comment type="caution">
    <text evidence="1">The sequence shown here is derived from an EMBL/GenBank/DDBJ whole genome shotgun (WGS) entry which is preliminary data.</text>
</comment>
<accession>A0ABW5RMB8</accession>
<protein>
    <submittedName>
        <fullName evidence="1">Uncharacterized protein</fullName>
    </submittedName>
</protein>
<dbReference type="RefSeq" id="WP_390280629.1">
    <property type="nucleotide sequence ID" value="NZ_JBHUNF010000010.1"/>
</dbReference>
<organism evidence="1 2">
    <name type="scientific">Gulosibacter bifidus</name>
    <dbReference type="NCBI Taxonomy" id="272239"/>
    <lineage>
        <taxon>Bacteria</taxon>
        <taxon>Bacillati</taxon>
        <taxon>Actinomycetota</taxon>
        <taxon>Actinomycetes</taxon>
        <taxon>Micrococcales</taxon>
        <taxon>Microbacteriaceae</taxon>
        <taxon>Gulosibacter</taxon>
    </lineage>
</organism>
<reference evidence="2" key="1">
    <citation type="journal article" date="2019" name="Int. J. Syst. Evol. Microbiol.">
        <title>The Global Catalogue of Microorganisms (GCM) 10K type strain sequencing project: providing services to taxonomists for standard genome sequencing and annotation.</title>
        <authorList>
            <consortium name="The Broad Institute Genomics Platform"/>
            <consortium name="The Broad Institute Genome Sequencing Center for Infectious Disease"/>
            <person name="Wu L."/>
            <person name="Ma J."/>
        </authorList>
    </citation>
    <scope>NUCLEOTIDE SEQUENCE [LARGE SCALE GENOMIC DNA]</scope>
    <source>
        <strain evidence="2">TISTR 1511</strain>
    </source>
</reference>
<proteinExistence type="predicted"/>
<keyword evidence="2" id="KW-1185">Reference proteome</keyword>
<name>A0ABW5RMB8_9MICO</name>
<evidence type="ECO:0000313" key="2">
    <source>
        <dbReference type="Proteomes" id="UP001597453"/>
    </source>
</evidence>
<feature type="non-terminal residue" evidence="1">
    <location>
        <position position="129"/>
    </location>
</feature>
<evidence type="ECO:0000313" key="1">
    <source>
        <dbReference type="EMBL" id="MFD2675539.1"/>
    </source>
</evidence>